<dbReference type="Pfam" id="PF13191">
    <property type="entry name" value="AAA_16"/>
    <property type="match status" value="1"/>
</dbReference>
<reference evidence="5" key="1">
    <citation type="journal article" date="2019" name="Int. J. Syst. Evol. Microbiol.">
        <title>The Global Catalogue of Microorganisms (GCM) 10K type strain sequencing project: providing services to taxonomists for standard genome sequencing and annotation.</title>
        <authorList>
            <consortium name="The Broad Institute Genomics Platform"/>
            <consortium name="The Broad Institute Genome Sequencing Center for Infectious Disease"/>
            <person name="Wu L."/>
            <person name="Ma J."/>
        </authorList>
    </citation>
    <scope>NUCLEOTIDE SEQUENCE [LARGE SCALE GENOMIC DNA]</scope>
    <source>
        <strain evidence="5">JCM 6307</strain>
    </source>
</reference>
<dbReference type="SUPFAM" id="SSF46894">
    <property type="entry name" value="C-terminal effector domain of the bipartite response regulators"/>
    <property type="match status" value="1"/>
</dbReference>
<evidence type="ECO:0000256" key="2">
    <source>
        <dbReference type="ARBA" id="ARBA00022840"/>
    </source>
</evidence>
<dbReference type="InterPro" id="IPR027417">
    <property type="entry name" value="P-loop_NTPase"/>
</dbReference>
<dbReference type="PROSITE" id="PS50043">
    <property type="entry name" value="HTH_LUXR_2"/>
    <property type="match status" value="1"/>
</dbReference>
<protein>
    <submittedName>
        <fullName evidence="4">LuxR family transcriptional regulator</fullName>
    </submittedName>
</protein>
<organism evidence="4 5">
    <name type="scientific">Streptomyces thermolineatus</name>
    <dbReference type="NCBI Taxonomy" id="44033"/>
    <lineage>
        <taxon>Bacteria</taxon>
        <taxon>Bacillati</taxon>
        <taxon>Actinomycetota</taxon>
        <taxon>Actinomycetes</taxon>
        <taxon>Kitasatosporales</taxon>
        <taxon>Streptomycetaceae</taxon>
        <taxon>Streptomyces</taxon>
    </lineage>
</organism>
<evidence type="ECO:0000313" key="4">
    <source>
        <dbReference type="EMBL" id="GAA2473238.1"/>
    </source>
</evidence>
<dbReference type="InterPro" id="IPR041664">
    <property type="entry name" value="AAA_16"/>
</dbReference>
<dbReference type="PANTHER" id="PTHR16305:SF35">
    <property type="entry name" value="TRANSCRIPTIONAL ACTIVATOR DOMAIN"/>
    <property type="match status" value="1"/>
</dbReference>
<evidence type="ECO:0000256" key="1">
    <source>
        <dbReference type="ARBA" id="ARBA00022741"/>
    </source>
</evidence>
<accession>A0ABP5Y1D6</accession>
<dbReference type="SUPFAM" id="SSF52540">
    <property type="entry name" value="P-loop containing nucleoside triphosphate hydrolases"/>
    <property type="match status" value="1"/>
</dbReference>
<feature type="domain" description="HTH luxR-type" evidence="3">
    <location>
        <begin position="942"/>
        <end position="1007"/>
    </location>
</feature>
<dbReference type="InterPro" id="IPR036388">
    <property type="entry name" value="WH-like_DNA-bd_sf"/>
</dbReference>
<sequence length="1019" mass="110737">MLGTVQPQSINPVFIGRGQELTVLSSALARAEAGEPQALLVGGEAGVGKTRLLDEFTASAREAGAVTAVGGCLEIGADGLPFVPVATALRMLHRALGPELAEAAAGHEGELALLLPDLGEAGRESHDEYARARLFESTARLLERLSAERTLVVVFEDLHWADRSTRELLAYLFRSLHRARLVLVATYRADDIHRRHPLRPFLAELDRLRTVRRIEVPRFTRDEVARQLAGIMAGEQAPELVEEIYRRSEGNPFFVEELACSIGDGCLSGLSESLRDVLLVRVEALPESAQRVLRIAAEGGSTVEHALLSTVADVPEEELIEALRAAVGANILRPTDDGDGYRFRHALVREAVSDDLLPGERSLLNRAYARALEADPSLVPAEQRTPRLAGYWYHAHDARKALPAILQAAFEARRRHAYAEQLQLLQRAMELWDAVPEEDRRDLPGPESVESYPPCGCHRDGDARPLHHLDLLAGAAVAARLAEARELASKLVRRALRILEENPDPLRAAWFWLQQSRLVKYTGRGDGRAELERARELVRGLPPSAVHADVLATTAAWEMLEGPGADPVFAAERAVELARLVGAEDVEVNALITLACLRVQAGQTDRGVAELYALCERVRGMGAPLASSRAHGNLLHVLEAAGRSREAVEAAPAGIAETRALGLADNGRFILGNLAESLISLGEWDRARTIVEESRDGGRLFRHQAWIELRAAQLAALRGEWEEAGRLLELARSAMGPIACQPQHAVPFAEIEVRLAAVRGRFDRARAAVVRARESGPPLGFEQYWWPLLARAAAAEADLRGLPAAAAGREESLELLRATARETPRPAPVWHLWSRTVDGELARARGRYDPGVWEETASGFAALERPYPAALARCRWAETLLVGGGDGREEAARLLDSAHGTAVRLGARPLLEEVELLARRAGIPLGGPGRRGPADLPPAPRDPALELGLTRREREVLRLVAAGRSNRAIAEALFISPKTASVHVSNILAKLEVSSRGEAAAVAHRLRLFAGTAEHAPTG</sequence>
<keyword evidence="1" id="KW-0547">Nucleotide-binding</keyword>
<dbReference type="InterPro" id="IPR011990">
    <property type="entry name" value="TPR-like_helical_dom_sf"/>
</dbReference>
<dbReference type="SMART" id="SM00421">
    <property type="entry name" value="HTH_LUXR"/>
    <property type="match status" value="1"/>
</dbReference>
<gene>
    <name evidence="4" type="ORF">GCM10010406_06280</name>
</gene>
<dbReference type="Gene3D" id="1.25.40.10">
    <property type="entry name" value="Tetratricopeptide repeat domain"/>
    <property type="match status" value="1"/>
</dbReference>
<dbReference type="CDD" id="cd06170">
    <property type="entry name" value="LuxR_C_like"/>
    <property type="match status" value="1"/>
</dbReference>
<dbReference type="InterPro" id="IPR016032">
    <property type="entry name" value="Sig_transdc_resp-reg_C-effctor"/>
</dbReference>
<dbReference type="InterPro" id="IPR000792">
    <property type="entry name" value="Tscrpt_reg_LuxR_C"/>
</dbReference>
<dbReference type="Proteomes" id="UP001501358">
    <property type="component" value="Unassembled WGS sequence"/>
</dbReference>
<dbReference type="Gene3D" id="3.40.50.300">
    <property type="entry name" value="P-loop containing nucleotide triphosphate hydrolases"/>
    <property type="match status" value="1"/>
</dbReference>
<dbReference type="Gene3D" id="1.10.10.10">
    <property type="entry name" value="Winged helix-like DNA-binding domain superfamily/Winged helix DNA-binding domain"/>
    <property type="match status" value="1"/>
</dbReference>
<dbReference type="SUPFAM" id="SSF48452">
    <property type="entry name" value="TPR-like"/>
    <property type="match status" value="1"/>
</dbReference>
<comment type="caution">
    <text evidence="4">The sequence shown here is derived from an EMBL/GenBank/DDBJ whole genome shotgun (WGS) entry which is preliminary data.</text>
</comment>
<dbReference type="PRINTS" id="PR00038">
    <property type="entry name" value="HTHLUXR"/>
</dbReference>
<dbReference type="EMBL" id="BAAATA010000002">
    <property type="protein sequence ID" value="GAA2473238.1"/>
    <property type="molecule type" value="Genomic_DNA"/>
</dbReference>
<evidence type="ECO:0000313" key="5">
    <source>
        <dbReference type="Proteomes" id="UP001501358"/>
    </source>
</evidence>
<keyword evidence="2" id="KW-0067">ATP-binding</keyword>
<dbReference type="RefSeq" id="WP_344381523.1">
    <property type="nucleotide sequence ID" value="NZ_BAAATA010000002.1"/>
</dbReference>
<dbReference type="Pfam" id="PF00196">
    <property type="entry name" value="GerE"/>
    <property type="match status" value="1"/>
</dbReference>
<dbReference type="PANTHER" id="PTHR16305">
    <property type="entry name" value="TESTICULAR SOLUBLE ADENYLYL CYCLASE"/>
    <property type="match status" value="1"/>
</dbReference>
<evidence type="ECO:0000259" key="3">
    <source>
        <dbReference type="PROSITE" id="PS50043"/>
    </source>
</evidence>
<proteinExistence type="predicted"/>
<keyword evidence="5" id="KW-1185">Reference proteome</keyword>
<name>A0ABP5Y1D6_9ACTN</name>